<keyword evidence="3" id="KW-1185">Reference proteome</keyword>
<gene>
    <name evidence="2" type="ORF">B0I35DRAFT_6985</name>
</gene>
<evidence type="ECO:0000313" key="3">
    <source>
        <dbReference type="Proteomes" id="UP000813444"/>
    </source>
</evidence>
<feature type="region of interest" description="Disordered" evidence="1">
    <location>
        <begin position="813"/>
        <end position="859"/>
    </location>
</feature>
<name>A0A8K0T0K5_9HYPO</name>
<feature type="region of interest" description="Disordered" evidence="1">
    <location>
        <begin position="264"/>
        <end position="287"/>
    </location>
</feature>
<feature type="compositionally biased region" description="Low complexity" evidence="1">
    <location>
        <begin position="822"/>
        <end position="835"/>
    </location>
</feature>
<comment type="caution">
    <text evidence="2">The sequence shown here is derived from an EMBL/GenBank/DDBJ whole genome shotgun (WGS) entry which is preliminary data.</text>
</comment>
<feature type="compositionally biased region" description="Low complexity" evidence="1">
    <location>
        <begin position="270"/>
        <end position="287"/>
    </location>
</feature>
<evidence type="ECO:0008006" key="4">
    <source>
        <dbReference type="Google" id="ProtNLM"/>
    </source>
</evidence>
<organism evidence="2 3">
    <name type="scientific">Stachybotrys elegans</name>
    <dbReference type="NCBI Taxonomy" id="80388"/>
    <lineage>
        <taxon>Eukaryota</taxon>
        <taxon>Fungi</taxon>
        <taxon>Dikarya</taxon>
        <taxon>Ascomycota</taxon>
        <taxon>Pezizomycotina</taxon>
        <taxon>Sordariomycetes</taxon>
        <taxon>Hypocreomycetidae</taxon>
        <taxon>Hypocreales</taxon>
        <taxon>Stachybotryaceae</taxon>
        <taxon>Stachybotrys</taxon>
    </lineage>
</organism>
<accession>A0A8K0T0K5</accession>
<evidence type="ECO:0000313" key="2">
    <source>
        <dbReference type="EMBL" id="KAH7328043.1"/>
    </source>
</evidence>
<dbReference type="Proteomes" id="UP000813444">
    <property type="component" value="Unassembled WGS sequence"/>
</dbReference>
<protein>
    <recommendedName>
        <fullName evidence="4">C2H2-type domain-containing protein</fullName>
    </recommendedName>
</protein>
<dbReference type="AlphaFoldDB" id="A0A8K0T0K5"/>
<proteinExistence type="predicted"/>
<sequence length="942" mass="103518">MRNTANDECGLHRFIVWVAVKRNASDKMSPEEKTRCPLLRCRKRFPDHELMLKHLYTCEGLDAAEYWCFEHGRVERFNDSKCRRCLGHPSKRRKIIALAKNFFNSLGHKSKPLGLQSIDMDMSEAPPSYESISYVELSSSTEIHEIDSCEVQLPTIPETAAETEPENTSAPLPAIPPFSVAEIPQSVAELDSESPLGPLPAEAWAVRPHPLWHPVSLYQPLSSPQTVAPENLISRAQTASPSKPILQLHTHGLNTGRIRSHRRSMQLAPSSSVRSTASTASTNSTISTTSCNISPMSAWSSHWNRAPGFESTLTSPADDLDTTGNSLPFNVLNTPIGDGKEDQSFNVSWCFPSELPASLPTVDAFPGPAPAHDMVDMDTSAFSFNSAIPTELSTSSEPAVANPSNVSLDLALPTVDTHSTHYTRADSLIETARTTLEMHIADSMNKLHPINGNSLVEKLRTMSLPVIAEQALVTLTTIMEGGEPTCPVGLLCFIHFSYSLSLVIHETDAHARSTDLFSQAMSYGSGFSLQDITEYRQIVECLWKPQGMTADDVKFRLQINASRSNPFVSMSKKAMGKQPQRGILPPTTDCFAFVAQVFLDELEYAALRDGSRPGIQTSELSIQHLKDPNFNTQKDSPYMTAVKFMLSSLCHKYGTVHSFIANVGDLMGRVQSNQVSTSRRLELELMHIGRICLSSGVFFDQYVAQVRTHINSLLEANGGCFNSRSTYYRHGIKLVASIICGSKPWDNPSILVPDPMMGKLGDCMISATPANDPGCDFEQHLVFGSEDVVPAPIPVITVNAPSAEESQWIFDMEGPSPVSAGSTTTPQLPSPLSTTNDSDQMNGENVTESAETCPECNYRPKGNPRWFGGSMAKHKKLQHAGTPPTIYRCPYPGCTSQYRNRPDNLRQHQLDKGHFVDGQGEGSRRPGKRRRTQINGEGGINE</sequence>
<feature type="compositionally biased region" description="Polar residues" evidence="1">
    <location>
        <begin position="836"/>
        <end position="850"/>
    </location>
</feature>
<dbReference type="OrthoDB" id="5366163at2759"/>
<feature type="region of interest" description="Disordered" evidence="1">
    <location>
        <begin position="909"/>
        <end position="942"/>
    </location>
</feature>
<evidence type="ECO:0000256" key="1">
    <source>
        <dbReference type="SAM" id="MobiDB-lite"/>
    </source>
</evidence>
<reference evidence="2" key="1">
    <citation type="journal article" date="2021" name="Nat. Commun.">
        <title>Genetic determinants of endophytism in the Arabidopsis root mycobiome.</title>
        <authorList>
            <person name="Mesny F."/>
            <person name="Miyauchi S."/>
            <person name="Thiergart T."/>
            <person name="Pickel B."/>
            <person name="Atanasova L."/>
            <person name="Karlsson M."/>
            <person name="Huettel B."/>
            <person name="Barry K.W."/>
            <person name="Haridas S."/>
            <person name="Chen C."/>
            <person name="Bauer D."/>
            <person name="Andreopoulos W."/>
            <person name="Pangilinan J."/>
            <person name="LaButti K."/>
            <person name="Riley R."/>
            <person name="Lipzen A."/>
            <person name="Clum A."/>
            <person name="Drula E."/>
            <person name="Henrissat B."/>
            <person name="Kohler A."/>
            <person name="Grigoriev I.V."/>
            <person name="Martin F.M."/>
            <person name="Hacquard S."/>
        </authorList>
    </citation>
    <scope>NUCLEOTIDE SEQUENCE</scope>
    <source>
        <strain evidence="2">MPI-CAGE-CH-0235</strain>
    </source>
</reference>
<dbReference type="EMBL" id="JAGPNK010000001">
    <property type="protein sequence ID" value="KAH7328043.1"/>
    <property type="molecule type" value="Genomic_DNA"/>
</dbReference>